<dbReference type="GO" id="GO:0044780">
    <property type="term" value="P:bacterial-type flagellum assembly"/>
    <property type="evidence" value="ECO:0007669"/>
    <property type="project" value="InterPro"/>
</dbReference>
<evidence type="ECO:0000256" key="5">
    <source>
        <dbReference type="ARBA" id="ARBA00022525"/>
    </source>
</evidence>
<keyword evidence="6" id="KW-0975">Bacterial flagellum</keyword>
<dbReference type="GO" id="GO:0005576">
    <property type="term" value="C:extracellular region"/>
    <property type="evidence" value="ECO:0007669"/>
    <property type="project" value="UniProtKB-SubCell"/>
</dbReference>
<dbReference type="Pfam" id="PF22638">
    <property type="entry name" value="FlgK_D1"/>
    <property type="match status" value="1"/>
</dbReference>
<keyword evidence="10" id="KW-0966">Cell projection</keyword>
<dbReference type="GO" id="GO:0005198">
    <property type="term" value="F:structural molecule activity"/>
    <property type="evidence" value="ECO:0007669"/>
    <property type="project" value="InterPro"/>
</dbReference>
<evidence type="ECO:0000259" key="9">
    <source>
        <dbReference type="Pfam" id="PF22638"/>
    </source>
</evidence>
<dbReference type="AlphaFoldDB" id="E7RX41"/>
<dbReference type="InterPro" id="IPR053927">
    <property type="entry name" value="FlgK_helical"/>
</dbReference>
<dbReference type="HOGENOM" id="CLU_012762_0_0_4"/>
<dbReference type="GO" id="GO:0009424">
    <property type="term" value="C:bacterial-type flagellum hook"/>
    <property type="evidence" value="ECO:0007669"/>
    <property type="project" value="InterPro"/>
</dbReference>
<evidence type="ECO:0000313" key="11">
    <source>
        <dbReference type="Proteomes" id="UP000011021"/>
    </source>
</evidence>
<keyword evidence="11" id="KW-1185">Reference proteome</keyword>
<keyword evidence="10" id="KW-0282">Flagellum</keyword>
<evidence type="ECO:0000256" key="6">
    <source>
        <dbReference type="ARBA" id="ARBA00023143"/>
    </source>
</evidence>
<dbReference type="SUPFAM" id="SSF64518">
    <property type="entry name" value="Phase 1 flagellin"/>
    <property type="match status" value="1"/>
</dbReference>
<dbReference type="InterPro" id="IPR002371">
    <property type="entry name" value="FlgK"/>
</dbReference>
<evidence type="ECO:0000259" key="7">
    <source>
        <dbReference type="Pfam" id="PF06429"/>
    </source>
</evidence>
<dbReference type="EMBL" id="AEQP01000006">
    <property type="protein sequence ID" value="EFV95032.1"/>
    <property type="molecule type" value="Genomic_DNA"/>
</dbReference>
<reference evidence="10 11" key="1">
    <citation type="submission" date="2010-12" db="EMBL/GenBank/DDBJ databases">
        <authorList>
            <person name="Muzny D."/>
            <person name="Qin X."/>
            <person name="Deng J."/>
            <person name="Jiang H."/>
            <person name="Liu Y."/>
            <person name="Qu J."/>
            <person name="Song X.-Z."/>
            <person name="Zhang L."/>
            <person name="Thornton R."/>
            <person name="Coyle M."/>
            <person name="Francisco L."/>
            <person name="Jackson L."/>
            <person name="Javaid M."/>
            <person name="Korchina V."/>
            <person name="Kovar C."/>
            <person name="Mata R."/>
            <person name="Mathew T."/>
            <person name="Ngo R."/>
            <person name="Nguyen L."/>
            <person name="Nguyen N."/>
            <person name="Okwuonu G."/>
            <person name="Ongeri F."/>
            <person name="Pham C."/>
            <person name="Simmons D."/>
            <person name="Wilczek-Boney K."/>
            <person name="Hale W."/>
            <person name="Jakkamsetti A."/>
            <person name="Pham P."/>
            <person name="Ruth R."/>
            <person name="San Lucas F."/>
            <person name="Warren J."/>
            <person name="Zhang J."/>
            <person name="Zhao Z."/>
            <person name="Zhou C."/>
            <person name="Zhu D."/>
            <person name="Lee S."/>
            <person name="Bess C."/>
            <person name="Blankenburg K."/>
            <person name="Forbes L."/>
            <person name="Fu Q."/>
            <person name="Gubbala S."/>
            <person name="Hirani K."/>
            <person name="Jayaseelan J.C."/>
            <person name="Lara F."/>
            <person name="Munidasa M."/>
            <person name="Palculict T."/>
            <person name="Patil S."/>
            <person name="Pu L.-L."/>
            <person name="Saada N."/>
            <person name="Tang L."/>
            <person name="Weissenberger G."/>
            <person name="Zhu Y."/>
            <person name="Hemphill L."/>
            <person name="Shang Y."/>
            <person name="Youmans B."/>
            <person name="Ayvaz T."/>
            <person name="Ross M."/>
            <person name="Santibanez J."/>
            <person name="Aqrawi P."/>
            <person name="Gross S."/>
            <person name="Joshi V."/>
            <person name="Fowler G."/>
            <person name="Nazareth L."/>
            <person name="Reid J."/>
            <person name="Worley K."/>
            <person name="Petrosino J."/>
            <person name="Highlander S."/>
            <person name="Gibbs R."/>
        </authorList>
    </citation>
    <scope>NUCLEOTIDE SEQUENCE [LARGE SCALE GENOMIC DNA]</scope>
    <source>
        <strain evidence="10 11">ATCC 51599</strain>
    </source>
</reference>
<accession>E7RX41</accession>
<dbReference type="InterPro" id="IPR010930">
    <property type="entry name" value="Flg_bb/hook_C_dom"/>
</dbReference>
<dbReference type="PANTHER" id="PTHR30033">
    <property type="entry name" value="FLAGELLAR HOOK-ASSOCIATED PROTEIN 1"/>
    <property type="match status" value="1"/>
</dbReference>
<sequence>MAGLIQIGQSALAAAYTQLQTGGHNIANVHTPGYVRQEVQLATAGGQYHGHGYIGNGVEVQDVRRAYDRFMADEVTRSTSLAGTDAVRAQQLGQVDNLLADTETGIGVAMDEFRAALGDLVNQPADGSARAVIAARANTVANRFSETSQKLEAMVGEAGRRLEDSAQYVNARLEQVASLNRQITQSYANGHQPNDMLDQRDSLINELASKIQLTRDDQPDGSVNLYSANGHSLVLSERAAQLKTVPGDADSARTRLMLDIHGKQVEMSESTLGSGEIAGLLRFRDQDLLAVQASLGRMAAAFAGAYNAQQARGLDANGKRGQAMFEVGKPVVQAADHNTGGAKLEVSVLDTSKLKAADYRLSYDGSVYQLEDVVSKSRREFAQMPIEVDGLSIRQASGAMAAGDSMMIQAGTAYAGRMRSVLRDGSAIASSDVMTVNGSAANKGFTTVRQLAEDEEGKGGLDPVKVTFTANNRYRVEVNGNAVGAEKEFEPDKPFNVEANGWTLTLSGRPAMGDVLEMKKRSAPRQDNANAREMTLLADRHNVDGATFSQAFASLLSDVGSRALQAKTSEKASAKMLEGAKTVLANRSGVNLDEEAARLLQYRQAYQAAAKVIQTADEMFNSILALAR</sequence>
<comment type="caution">
    <text evidence="10">The sequence shown here is derived from an EMBL/GenBank/DDBJ whole genome shotgun (WGS) entry which is preliminary data.</text>
</comment>
<gene>
    <name evidence="10" type="primary">flgK</name>
    <name evidence="10" type="ORF">HMPREF0551_1254</name>
</gene>
<dbReference type="Proteomes" id="UP000011021">
    <property type="component" value="Unassembled WGS sequence"/>
</dbReference>
<name>E7RX41_9BURK</name>
<keyword evidence="5" id="KW-0964">Secreted</keyword>
<evidence type="ECO:0000256" key="3">
    <source>
        <dbReference type="ARBA" id="ARBA00009677"/>
    </source>
</evidence>
<proteinExistence type="inferred from homology"/>
<evidence type="ECO:0000259" key="8">
    <source>
        <dbReference type="Pfam" id="PF21158"/>
    </source>
</evidence>
<dbReference type="InterPro" id="IPR049119">
    <property type="entry name" value="FlgK_D2-like"/>
</dbReference>
<feature type="domain" description="Flagellar basal-body/hook protein C-terminal" evidence="7">
    <location>
        <begin position="587"/>
        <end position="626"/>
    </location>
</feature>
<comment type="similarity">
    <text evidence="3">Belongs to the flagella basal body rod proteins family.</text>
</comment>
<feature type="domain" description="Flagellar hook-associated protein FlgK helical" evidence="9">
    <location>
        <begin position="92"/>
        <end position="325"/>
    </location>
</feature>
<feature type="domain" description="Flagellar hook-associated protein 1 D2-like" evidence="8">
    <location>
        <begin position="337"/>
        <end position="409"/>
    </location>
</feature>
<dbReference type="Pfam" id="PF06429">
    <property type="entry name" value="Flg_bbr_C"/>
    <property type="match status" value="1"/>
</dbReference>
<evidence type="ECO:0000256" key="4">
    <source>
        <dbReference type="ARBA" id="ARBA00016244"/>
    </source>
</evidence>
<protein>
    <recommendedName>
        <fullName evidence="4">Flagellar hook-associated protein 1</fullName>
    </recommendedName>
</protein>
<dbReference type="PANTHER" id="PTHR30033:SF1">
    <property type="entry name" value="FLAGELLAR HOOK-ASSOCIATED PROTEIN 1"/>
    <property type="match status" value="1"/>
</dbReference>
<evidence type="ECO:0000256" key="1">
    <source>
        <dbReference type="ARBA" id="ARBA00004365"/>
    </source>
</evidence>
<keyword evidence="10" id="KW-0969">Cilium</keyword>
<dbReference type="STRING" id="887898.HMPREF0551_1254"/>
<dbReference type="eggNOG" id="COG1256">
    <property type="taxonomic scope" value="Bacteria"/>
</dbReference>
<dbReference type="RefSeq" id="WP_005673511.1">
    <property type="nucleotide sequence ID" value="NZ_CP146288.1"/>
</dbReference>
<dbReference type="Pfam" id="PF21158">
    <property type="entry name" value="flgK_1st_1"/>
    <property type="match status" value="1"/>
</dbReference>
<evidence type="ECO:0000313" key="10">
    <source>
        <dbReference type="EMBL" id="EFV95032.1"/>
    </source>
</evidence>
<dbReference type="NCBIfam" id="TIGR02492">
    <property type="entry name" value="flgK_ends"/>
    <property type="match status" value="1"/>
</dbReference>
<comment type="subcellular location">
    <subcellularLocation>
        <location evidence="1">Bacterial flagellum</location>
    </subcellularLocation>
    <subcellularLocation>
        <location evidence="2">Secreted</location>
    </subcellularLocation>
</comment>
<dbReference type="PRINTS" id="PR01005">
    <property type="entry name" value="FLGHOOKAP1"/>
</dbReference>
<evidence type="ECO:0000256" key="2">
    <source>
        <dbReference type="ARBA" id="ARBA00004613"/>
    </source>
</evidence>
<organism evidence="10 11">
    <name type="scientific">Lautropia mirabilis ATCC 51599</name>
    <dbReference type="NCBI Taxonomy" id="887898"/>
    <lineage>
        <taxon>Bacteria</taxon>
        <taxon>Pseudomonadati</taxon>
        <taxon>Pseudomonadota</taxon>
        <taxon>Betaproteobacteria</taxon>
        <taxon>Burkholderiales</taxon>
        <taxon>Burkholderiaceae</taxon>
        <taxon>Lautropia</taxon>
    </lineage>
</organism>